<evidence type="ECO:0000313" key="2">
    <source>
        <dbReference type="EMBL" id="EFI97673.1"/>
    </source>
</evidence>
<sequence>MTAYKDLSLYLATREQAIESRKRSFQEWANGLTLEQYLARDVALENQENAVGGRFLTWVLAPRSDPETVDFMCACETYGRSGRYFVDGELKTVTAYGVASVFTPEEKRRKGYANHMMRLLHWVLADEKFLKSFPAEWGTPPPRVPIAGCGYFATLWSDVGKEFYKACGDTPSTEGWVVRDPISTIWDLGSLQTTQPTAEWQWLDKNEVKDAWRQDVPLMERDIVDFARTRQGKPVVAYMPDEGVAEFQQNRGLLNPSLHPYLVKSWGVKAASGDLAYASWTIQVASPTAKTLLLTRLRAQSVIQYKNLMNAIFWYAKENGFHKVETWNLPSIYLEEARVAGGITAERPKHLPALKFYAGDEVDWMCNEK</sequence>
<dbReference type="PANTHER" id="PTHR34815">
    <property type="entry name" value="LYSINE ACETYLTRANSFERASE"/>
    <property type="match status" value="1"/>
</dbReference>
<dbReference type="Proteomes" id="UP000007431">
    <property type="component" value="Unassembled WGS sequence"/>
</dbReference>
<accession>D8Q3D9</accession>
<dbReference type="InterPro" id="IPR053013">
    <property type="entry name" value="LAT"/>
</dbReference>
<dbReference type="OMA" id="WIANERF"/>
<name>D8Q3D9_SCHCM</name>
<dbReference type="VEuPathDB" id="FungiDB:SCHCODRAFT_02617902"/>
<dbReference type="GeneID" id="9595220"/>
<gene>
    <name evidence="2" type="ORF">SCHCODRAFT_15231</name>
</gene>
<dbReference type="HOGENOM" id="CLU_038171_2_0_1"/>
<evidence type="ECO:0000313" key="3">
    <source>
        <dbReference type="Proteomes" id="UP000007431"/>
    </source>
</evidence>
<dbReference type="PANTHER" id="PTHR34815:SF2">
    <property type="entry name" value="N-ACETYLTRANSFERASE DOMAIN-CONTAINING PROTEIN"/>
    <property type="match status" value="1"/>
</dbReference>
<feature type="domain" description="LYC1 C-terminal" evidence="1">
    <location>
        <begin position="193"/>
        <end position="369"/>
    </location>
</feature>
<protein>
    <recommendedName>
        <fullName evidence="1">LYC1 C-terminal domain-containing protein</fullName>
    </recommendedName>
</protein>
<dbReference type="EMBL" id="GL377305">
    <property type="protein sequence ID" value="EFI97673.1"/>
    <property type="molecule type" value="Genomic_DNA"/>
</dbReference>
<dbReference type="STRING" id="578458.D8Q3D9"/>
<evidence type="ECO:0000259" key="1">
    <source>
        <dbReference type="Pfam" id="PF22998"/>
    </source>
</evidence>
<keyword evidence="3" id="KW-1185">Reference proteome</keyword>
<proteinExistence type="predicted"/>
<dbReference type="InParanoid" id="D8Q3D9"/>
<dbReference type="AlphaFoldDB" id="D8Q3D9"/>
<dbReference type="InterPro" id="IPR055100">
    <property type="entry name" value="GNAT_LYC1-like"/>
</dbReference>
<reference evidence="2 3" key="1">
    <citation type="journal article" date="2010" name="Nat. Biotechnol.">
        <title>Genome sequence of the model mushroom Schizophyllum commune.</title>
        <authorList>
            <person name="Ohm R.A."/>
            <person name="de Jong J.F."/>
            <person name="Lugones L.G."/>
            <person name="Aerts A."/>
            <person name="Kothe E."/>
            <person name="Stajich J.E."/>
            <person name="de Vries R.P."/>
            <person name="Record E."/>
            <person name="Levasseur A."/>
            <person name="Baker S.E."/>
            <person name="Bartholomew K.A."/>
            <person name="Coutinho P.M."/>
            <person name="Erdmann S."/>
            <person name="Fowler T.J."/>
            <person name="Gathman A.C."/>
            <person name="Lombard V."/>
            <person name="Henrissat B."/>
            <person name="Knabe N."/>
            <person name="Kuees U."/>
            <person name="Lilly W.W."/>
            <person name="Lindquist E."/>
            <person name="Lucas S."/>
            <person name="Magnuson J.K."/>
            <person name="Piumi F."/>
            <person name="Raudaskoski M."/>
            <person name="Salamov A."/>
            <person name="Schmutz J."/>
            <person name="Schwarze F.W.M.R."/>
            <person name="vanKuyk P.A."/>
            <person name="Horton J.S."/>
            <person name="Grigoriev I.V."/>
            <person name="Woesten H.A.B."/>
        </authorList>
    </citation>
    <scope>NUCLEOTIDE SEQUENCE [LARGE SCALE GENOMIC DNA]</scope>
    <source>
        <strain evidence="3">H4-8 / FGSC 9210</strain>
    </source>
</reference>
<dbReference type="KEGG" id="scm:SCHCO_02617902"/>
<dbReference type="eggNOG" id="ENOG502S41G">
    <property type="taxonomic scope" value="Eukaryota"/>
</dbReference>
<dbReference type="Pfam" id="PF22998">
    <property type="entry name" value="GNAT_LYC1-like"/>
    <property type="match status" value="1"/>
</dbReference>
<dbReference type="OrthoDB" id="2020070at2759"/>
<organism evidence="3">
    <name type="scientific">Schizophyllum commune (strain H4-8 / FGSC 9210)</name>
    <name type="common">Split gill fungus</name>
    <dbReference type="NCBI Taxonomy" id="578458"/>
    <lineage>
        <taxon>Eukaryota</taxon>
        <taxon>Fungi</taxon>
        <taxon>Dikarya</taxon>
        <taxon>Basidiomycota</taxon>
        <taxon>Agaricomycotina</taxon>
        <taxon>Agaricomycetes</taxon>
        <taxon>Agaricomycetidae</taxon>
        <taxon>Agaricales</taxon>
        <taxon>Schizophyllaceae</taxon>
        <taxon>Schizophyllum</taxon>
    </lineage>
</organism>